<comment type="caution">
    <text evidence="3">The sequence shown here is derived from an EMBL/GenBank/DDBJ whole genome shotgun (WGS) entry which is preliminary data.</text>
</comment>
<keyword evidence="1" id="KW-1133">Transmembrane helix</keyword>
<protein>
    <recommendedName>
        <fullName evidence="2">Nucleoside transporter/FeoB GTPase Gate domain-containing protein</fullName>
    </recommendedName>
</protein>
<feature type="transmembrane region" description="Helical" evidence="1">
    <location>
        <begin position="255"/>
        <end position="277"/>
    </location>
</feature>
<feature type="transmembrane region" description="Helical" evidence="1">
    <location>
        <begin position="6"/>
        <end position="24"/>
    </location>
</feature>
<keyword evidence="1" id="KW-0812">Transmembrane</keyword>
<reference evidence="3 4" key="1">
    <citation type="submission" date="2021-10" db="EMBL/GenBank/DDBJ databases">
        <title>Anaerobic single-cell dispensing facilitates the cultivation of human gut bacteria.</title>
        <authorList>
            <person name="Afrizal A."/>
        </authorList>
    </citation>
    <scope>NUCLEOTIDE SEQUENCE [LARGE SCALE GENOMIC DNA]</scope>
    <source>
        <strain evidence="3 4">CLA-AA-H232</strain>
    </source>
</reference>
<gene>
    <name evidence="3" type="ORF">LKE05_11445</name>
</gene>
<feature type="transmembrane region" description="Helical" evidence="1">
    <location>
        <begin position="200"/>
        <end position="218"/>
    </location>
</feature>
<feature type="transmembrane region" description="Helical" evidence="1">
    <location>
        <begin position="45"/>
        <end position="65"/>
    </location>
</feature>
<feature type="transmembrane region" description="Helical" evidence="1">
    <location>
        <begin position="146"/>
        <end position="167"/>
    </location>
</feature>
<organism evidence="3 4">
    <name type="scientific">Hominilimicola fabiformis</name>
    <dbReference type="NCBI Taxonomy" id="2885356"/>
    <lineage>
        <taxon>Bacteria</taxon>
        <taxon>Bacillati</taxon>
        <taxon>Bacillota</taxon>
        <taxon>Clostridia</taxon>
        <taxon>Eubacteriales</taxon>
        <taxon>Oscillospiraceae</taxon>
        <taxon>Hominilimicola</taxon>
    </lineage>
</organism>
<feature type="transmembrane region" description="Helical" evidence="1">
    <location>
        <begin position="284"/>
        <end position="304"/>
    </location>
</feature>
<evidence type="ECO:0000256" key="1">
    <source>
        <dbReference type="SAM" id="Phobius"/>
    </source>
</evidence>
<dbReference type="EMBL" id="JAJEQM010000017">
    <property type="protein sequence ID" value="MCC2211399.1"/>
    <property type="molecule type" value="Genomic_DNA"/>
</dbReference>
<feature type="transmembrane region" description="Helical" evidence="1">
    <location>
        <begin position="118"/>
        <end position="140"/>
    </location>
</feature>
<evidence type="ECO:0000259" key="2">
    <source>
        <dbReference type="Pfam" id="PF07670"/>
    </source>
</evidence>
<feature type="domain" description="Nucleoside transporter/FeoB GTPase Gate" evidence="2">
    <location>
        <begin position="40"/>
        <end position="122"/>
    </location>
</feature>
<feature type="transmembrane region" description="Helical" evidence="1">
    <location>
        <begin position="85"/>
        <end position="106"/>
    </location>
</feature>
<proteinExistence type="predicted"/>
<dbReference type="AlphaFoldDB" id="A0AAE3E0L1"/>
<dbReference type="Proteomes" id="UP001198242">
    <property type="component" value="Unassembled WGS sequence"/>
</dbReference>
<feature type="transmembrane region" description="Helical" evidence="1">
    <location>
        <begin position="324"/>
        <end position="351"/>
    </location>
</feature>
<dbReference type="InterPro" id="IPR011642">
    <property type="entry name" value="Gate_dom"/>
</dbReference>
<dbReference type="Pfam" id="PF07670">
    <property type="entry name" value="Gate"/>
    <property type="match status" value="1"/>
</dbReference>
<accession>A0AAE3E0L1</accession>
<evidence type="ECO:0000313" key="3">
    <source>
        <dbReference type="EMBL" id="MCC2211399.1"/>
    </source>
</evidence>
<evidence type="ECO:0000313" key="4">
    <source>
        <dbReference type="Proteomes" id="UP001198242"/>
    </source>
</evidence>
<dbReference type="RefSeq" id="WP_308456944.1">
    <property type="nucleotide sequence ID" value="NZ_JAJEQM010000017.1"/>
</dbReference>
<name>A0AAE3E0L1_9FIRM</name>
<keyword evidence="4" id="KW-1185">Reference proteome</keyword>
<keyword evidence="1" id="KW-0472">Membrane</keyword>
<sequence length="363" mass="39528">MKIKKILIYLFAVGAVVLLIKNASSAIRYASDAIDLCLEMIVPTLFPFFICSGILIYSGFCELLAKAFQFCMYPLFRISPVGSSAFILGIVSGYPLGAVTAGELYANNYISKTEAERLLAFCNNSGPLFILGSVGIAIYSNIKYGIALYVAHILAALTVGILFRFYGRNKHTAPPTRMTTPERSMGEIFDIALQNSIRNILTVCGAVLFFSVISRLFLDILPVGGVTSALVSGLLEFVTGTVKISGLTIPIMDKLVFTSVVVGFAGLSVHAQVMAVIARFHLSLAPYIIGKAMHGIIAGLYMYIYFRFNPITTAVFEPSMSRSFAISSTIETVTAIIVVIACIFCAFGLYLKQNSEYKRDTKF</sequence>